<feature type="compositionally biased region" description="Gly residues" evidence="1">
    <location>
        <begin position="1016"/>
        <end position="1028"/>
    </location>
</feature>
<feature type="compositionally biased region" description="Low complexity" evidence="1">
    <location>
        <begin position="327"/>
        <end position="337"/>
    </location>
</feature>
<feature type="transmembrane region" description="Helical" evidence="2">
    <location>
        <begin position="1409"/>
        <end position="1427"/>
    </location>
</feature>
<dbReference type="PANTHER" id="PTHR23172">
    <property type="entry name" value="AUXILIN/CYCLIN G-ASSOCIATED KINASE-RELATED"/>
    <property type="match status" value="1"/>
</dbReference>
<keyword evidence="2" id="KW-0812">Transmembrane</keyword>
<dbReference type="Proteomes" id="UP001205311">
    <property type="component" value="Unassembled WGS sequence"/>
</dbReference>
<keyword evidence="2" id="KW-1133">Transmembrane helix</keyword>
<feature type="compositionally biased region" description="Low complexity" evidence="1">
    <location>
        <begin position="1571"/>
        <end position="1580"/>
    </location>
</feature>
<evidence type="ECO:0000256" key="1">
    <source>
        <dbReference type="SAM" id="MobiDB-lite"/>
    </source>
</evidence>
<feature type="compositionally biased region" description="Acidic residues" evidence="1">
    <location>
        <begin position="367"/>
        <end position="377"/>
    </location>
</feature>
<feature type="compositionally biased region" description="Low complexity" evidence="1">
    <location>
        <begin position="640"/>
        <end position="650"/>
    </location>
</feature>
<feature type="region of interest" description="Disordered" evidence="1">
    <location>
        <begin position="1529"/>
        <end position="1625"/>
    </location>
</feature>
<feature type="compositionally biased region" description="Polar residues" evidence="1">
    <location>
        <begin position="916"/>
        <end position="926"/>
    </location>
</feature>
<evidence type="ECO:0000313" key="5">
    <source>
        <dbReference type="Proteomes" id="UP001205311"/>
    </source>
</evidence>
<feature type="compositionally biased region" description="Gly residues" evidence="1">
    <location>
        <begin position="763"/>
        <end position="778"/>
    </location>
</feature>
<sequence length="2074" mass="221972">MTRALPRRADDPGRKKENRRQEGVGRSSRTPRDLRDLLAAPGHPVDPGLRRDMEAALGHDFGRVRVHTDQDAAALADLVGADAVTVGQDIFFARGAFQPGTVAGRRLLAHELLHTVQVPDPSGALVAGREAGAVSLPQEAVEREAERIAGAEDGQRTEPRERANSAAWLRYAAVDADRMRTEHLDPATLVDRLVAGVLRSLRGDPTDASGRVRAQLARFTPELRRSVVERLETRLPSGDLARLRALTAEAESGAGPREASPVVPEPVTGVVEWIENLRRQAEERRHADTEQDAREREDERDQRTDGAEPRPEPGREPDDRTEPGTQEPGAEEPGSGEPAEEPAPGEEPGPDKDVEDPDADKDKDDKDDKDDGEDGKDGEDKKKDEDGDQDEKEKDKKDKKDDKKDEDKDKDEDGWSEEERRAEDEIAAQPVAQAPGALGAQPPPGQGPPAGATPVVDAGTVEPTAEVGRPERAEAVAQEPESPLAHHGLLDRLGVEEPPREEEKPLDLEPGADTEVDVPPAEQTSDEERDGEPASSAGLRPEDHLPASDLDVSRVPTADQIALPANGTPPRPADAPSFPAPPPTPAEQREREEPAGEEPEREPEPAPEAEEPSPQPERPPEPAPEEDVPAERPVDEEIGPEPAGPAADPGPRGEPAEPPASARDGDVATGPAGQERGPGLPGAPGTDAPARLGGGAPVGGGSPLGEPESDVASPGLAGTGGPAGTEEQVPGAPMGSPAPDASLEAGGGGCGGPPEPTTEAVQEGGGAGGGGAVAAGGGAPPPAEQRPAAPDLSGQDPRAGLAAVGQLPPDQMVPALSTVDSAVGRSVGEERGALQGAPPTMERPSGAPRTLSGPPEVAPPPEAPQARRERVGAEGGREQQVARPHQAPGANPAQRAANPHVAGDPQGRVTDRDIRNVQNAVNSVPTTDPALHTTVGPAPRLELSGESDPARGDEQTARMRETSQEILSSGREAAAQPLGEDQIYPDVPGETLTAQVPTSAGPSGGAGPGPAAAPGAGAGGAAGAPGGADAGVAVVAQQERGPQIQAAVGQGQVRMAGEHDTQRQGAAQARAQHEAEVARTVAEKAEAQTAERGRVAEESRARREEWRTEQDRAVGEANDKAGAEHTRTRGDIERKRTETDRESERRKQEDNDRIRQEREKAEEKARKERERKQRESEGILGWISSKVEQFFDALVEAVTAVFEAARRVVTGIINGFTEFVTRLIDAARDIVVGLINTLADALIKLCDGLAVFFPELAARIRRGIEEVRDAAIATVNRIADDLKAGVTALLNLLAEGLTRLLDALEAGLRAAVEVVRSAVNAAIEFARAAIQLLGEFAALVADIAPDPGGWLGKLGVAARDGIRDHLWDAVKTAVRQWFTDKVEQILGLGRAVMDVLIRGCFSMARIGRMVWEALVSALPGILVSIVIERLISLIVPAAGAVLAIVQGLVAAWGTISRIIAAIGAFMAFLKAVRSGTAAPLFAQAVATGVVALLDFVSNFLMTRLAAAAKGVGRSLRGIAQKIMRGLTRAGRGARRAAGQTVNRARQGLRAASQALRPPRARTGVGARRRPGTPTAGTRGRVAGRRDTTRRVEPARATGQRPVAGRGRPRPARPSRPTRPASPLRQRWDQMRGAVRSGLRRVRAAGRALGRRLASTRIGRALTNGARRLRDGYRRTRDRLRDRLRRRQAQRRRDHERQNSPAAKQRRLDLIVARIRPRLQRLLRMGIRGVLLRATLAALRAWYRLTRLEMGSGRAFDIRAFLNPGSEVIAGVTVDVDRLLLFVRQVSGEIVRSGMRRQRQVPAHQQVVQRPHPQTGRPNQVIPEGTPGGQVLAHFRSLPALGRGRQDVISFERAGQDPIEVRRRQPAPPRGVVPESRNRLVLMRRLFRKPRQTQEKALNYEELRLFARLTRPGQQQALAVGAMGLLRGQVPHGRYAQESAQLATWVVFQESHRNVAAAATHAMALDLVQRQRMSLPEAVRRLPMAPPGAQRAADDLHDYLVRRGTLTAKAQTLMRAEVEMIKLWVESLRDLRSLNEGTAEERERALMAQVRERLHRIYAVPADYAATHPLSVLSR</sequence>
<feature type="compositionally biased region" description="Basic and acidic residues" evidence="1">
    <location>
        <begin position="948"/>
        <end position="963"/>
    </location>
</feature>
<feature type="compositionally biased region" description="Low complexity" evidence="1">
    <location>
        <begin position="427"/>
        <end position="440"/>
    </location>
</feature>
<feature type="compositionally biased region" description="Pro residues" evidence="1">
    <location>
        <begin position="567"/>
        <end position="585"/>
    </location>
</feature>
<dbReference type="Pfam" id="PF13699">
    <property type="entry name" value="eCIS_core"/>
    <property type="match status" value="1"/>
</dbReference>
<dbReference type="InterPro" id="IPR025295">
    <property type="entry name" value="eCIS_core_dom"/>
</dbReference>
<feature type="compositionally biased region" description="Basic and acidic residues" evidence="1">
    <location>
        <begin position="488"/>
        <end position="507"/>
    </location>
</feature>
<feature type="compositionally biased region" description="Basic and acidic residues" evidence="1">
    <location>
        <begin position="378"/>
        <end position="424"/>
    </location>
</feature>
<gene>
    <name evidence="4" type="ORF">LX15_002851</name>
</gene>
<feature type="compositionally biased region" description="Basic and acidic residues" evidence="1">
    <location>
        <begin position="281"/>
        <end position="322"/>
    </location>
</feature>
<feature type="region of interest" description="Disordered" evidence="1">
    <location>
        <begin position="1794"/>
        <end position="1825"/>
    </location>
</feature>
<keyword evidence="5" id="KW-1185">Reference proteome</keyword>
<feature type="compositionally biased region" description="Acidic residues" evidence="1">
    <location>
        <begin position="595"/>
        <end position="611"/>
    </location>
</feature>
<comment type="caution">
    <text evidence="4">The sequence shown here is derived from an EMBL/GenBank/DDBJ whole genome shotgun (WGS) entry which is preliminary data.</text>
</comment>
<feature type="region of interest" description="Disordered" evidence="1">
    <location>
        <begin position="1043"/>
        <end position="1171"/>
    </location>
</feature>
<proteinExistence type="predicted"/>
<feature type="compositionally biased region" description="Basic and acidic residues" evidence="1">
    <location>
        <begin position="1583"/>
        <end position="1593"/>
    </location>
</feature>
<protein>
    <submittedName>
        <fullName evidence="4">Phage-related protein</fullName>
    </submittedName>
</protein>
<feature type="compositionally biased region" description="Basic and acidic residues" evidence="1">
    <location>
        <begin position="1071"/>
        <end position="1171"/>
    </location>
</feature>
<feature type="transmembrane region" description="Helical" evidence="2">
    <location>
        <begin position="1439"/>
        <end position="1468"/>
    </location>
</feature>
<dbReference type="EMBL" id="JAMTCP010000014">
    <property type="protein sequence ID" value="MCP2259150.1"/>
    <property type="molecule type" value="Genomic_DNA"/>
</dbReference>
<feature type="region of interest" description="Disordered" evidence="1">
    <location>
        <begin position="1"/>
        <end position="49"/>
    </location>
</feature>
<accession>A0ABT1HUF0</accession>
<feature type="compositionally biased region" description="Gly residues" evidence="1">
    <location>
        <begin position="692"/>
        <end position="703"/>
    </location>
</feature>
<dbReference type="PANTHER" id="PTHR23172:SF19">
    <property type="entry name" value="J DOMAIN-CONTAINING PROTEIN"/>
    <property type="match status" value="1"/>
</dbReference>
<name>A0ABT1HUF0_STRSD</name>
<feature type="compositionally biased region" description="Basic and acidic residues" evidence="1">
    <location>
        <begin position="7"/>
        <end position="23"/>
    </location>
</feature>
<evidence type="ECO:0000259" key="3">
    <source>
        <dbReference type="Pfam" id="PF13699"/>
    </source>
</evidence>
<feature type="domain" description="eCIS core" evidence="3">
    <location>
        <begin position="44"/>
        <end position="117"/>
    </location>
</feature>
<evidence type="ECO:0000313" key="4">
    <source>
        <dbReference type="EMBL" id="MCP2259150.1"/>
    </source>
</evidence>
<feature type="region of interest" description="Disordered" evidence="1">
    <location>
        <begin position="281"/>
        <end position="1028"/>
    </location>
</feature>
<organism evidence="4 5">
    <name type="scientific">Streptoalloteichus tenebrarius (strain ATCC 17920 / DSM 40477 / JCM 4838 / CBS 697.72 / NBRC 16177 / NCIMB 11028 / NRRL B-12390 / A12253. 1 / ISP 5477)</name>
    <name type="common">Streptomyces tenebrarius</name>
    <dbReference type="NCBI Taxonomy" id="1933"/>
    <lineage>
        <taxon>Bacteria</taxon>
        <taxon>Bacillati</taxon>
        <taxon>Actinomycetota</taxon>
        <taxon>Actinomycetes</taxon>
        <taxon>Pseudonocardiales</taxon>
        <taxon>Pseudonocardiaceae</taxon>
        <taxon>Streptoalloteichus</taxon>
    </lineage>
</organism>
<keyword evidence="2" id="KW-0472">Membrane</keyword>
<reference evidence="4 5" key="1">
    <citation type="submission" date="2022-06" db="EMBL/GenBank/DDBJ databases">
        <title>Genomic Encyclopedia of Archaeal and Bacterial Type Strains, Phase II (KMG-II): from individual species to whole genera.</title>
        <authorList>
            <person name="Goeker M."/>
        </authorList>
    </citation>
    <scope>NUCLEOTIDE SEQUENCE [LARGE SCALE GENOMIC DNA]</scope>
    <source>
        <strain evidence="4 5">DSM 40477</strain>
    </source>
</reference>
<dbReference type="RefSeq" id="WP_253670127.1">
    <property type="nucleotide sequence ID" value="NZ_JAMTCP010000014.1"/>
</dbReference>
<feature type="compositionally biased region" description="Basic and acidic residues" evidence="1">
    <location>
        <begin position="865"/>
        <end position="877"/>
    </location>
</feature>
<evidence type="ECO:0000256" key="2">
    <source>
        <dbReference type="SAM" id="Phobius"/>
    </source>
</evidence>